<evidence type="ECO:0000256" key="1">
    <source>
        <dbReference type="ARBA" id="ARBA00022441"/>
    </source>
</evidence>
<accession>A0A8T1SJ46</accession>
<evidence type="ECO:0000256" key="2">
    <source>
        <dbReference type="ARBA" id="ARBA00022737"/>
    </source>
</evidence>
<dbReference type="EMBL" id="JAHGAV010000208">
    <property type="protein sequence ID" value="KAG6928653.1"/>
    <property type="molecule type" value="Genomic_DNA"/>
</dbReference>
<evidence type="ECO:0000313" key="5">
    <source>
        <dbReference type="EMBL" id="KAG6928653.1"/>
    </source>
</evidence>
<keyword evidence="1" id="KW-0880">Kelch repeat</keyword>
<dbReference type="InterPro" id="IPR011333">
    <property type="entry name" value="SKP1/BTB/POZ_sf"/>
</dbReference>
<dbReference type="Pfam" id="PF24681">
    <property type="entry name" value="Kelch_KLHDC2_KLHL20_DRC7"/>
    <property type="match status" value="1"/>
</dbReference>
<reference evidence="5 6" key="1">
    <citation type="journal article" date="2020" name="G3 (Bethesda)">
        <title>Draft Genome of the Common Snapping Turtle, Chelydra serpentina, a Model for Phenotypic Plasticity in Reptiles.</title>
        <authorList>
            <person name="Das D."/>
            <person name="Singh S.K."/>
            <person name="Bierstedt J."/>
            <person name="Erickson A."/>
            <person name="Galli G.L.J."/>
            <person name="Crossley D.A. 2nd"/>
            <person name="Rhen T."/>
        </authorList>
    </citation>
    <scope>NUCLEOTIDE SEQUENCE [LARGE SCALE GENOMIC DNA]</scope>
    <source>
        <strain evidence="5">KW</strain>
    </source>
</reference>
<dbReference type="Proteomes" id="UP000765507">
    <property type="component" value="Unassembled WGS sequence"/>
</dbReference>
<dbReference type="OrthoDB" id="6482909at2759"/>
<proteinExistence type="predicted"/>
<sequence length="609" mass="69578">MDSLMDGDSETDDTQDAPQSLGSFVSQGLKQMYLDQQFCDATLVVEGRRFPCHRVLLASVSPYFRVMFTSSFKESQDGEVLLNAIAPSIIQSMLNYLYLEEISLTAETAEDLFIASSRLQILPLEEIISRFFVKNISTENCLGIYALAYAHNHKDLLHAAMHHISLNFGSVSEDYDFMCLDLSTLTSIISSDDLVVASELVVYQAVQRWVRFQPAERLPVLSVLMRHIRLPFLTREALAEIQADSEIYGDVQMWWKQLVGEERLWENGGFRQGMYDECIVCMELHRYKIQHLENDYSEFEIDSDLLSGMDCFDPYTGRWKKLPDLKCLRHPASTAVEHKLYLSGGKHRDGSCSDTLYEYNSFTSQWIQLPSMSVPRDSHGFLACNLKLYALGGRNDRHGLTSAESFDLVQKAWTPISNLPFRLIYFASTVLKNKLYLIGGEALAVVPKLVYSGILIYDINLDMWTQMPLDFKCYETAAISMDNGICVIGGFCEEKGRQLTPRGTTEVSFLSSRKCFFLNEDGKVCQEVVIPELPETFAFAGVVCWQRRIYWMGGINCYRLCNRIFYWEPGDSSWTECQERVPSREGFIRIFKCVTLKIPKNTLCPFSKK</sequence>
<dbReference type="PANTHER" id="PTHR24412:SF469">
    <property type="entry name" value="SI:DKEY-260J18.2 PROTEIN"/>
    <property type="match status" value="1"/>
</dbReference>
<comment type="caution">
    <text evidence="5">The sequence shown here is derived from an EMBL/GenBank/DDBJ whole genome shotgun (WGS) entry which is preliminary data.</text>
</comment>
<dbReference type="InterPro" id="IPR000210">
    <property type="entry name" value="BTB/POZ_dom"/>
</dbReference>
<dbReference type="InterPro" id="IPR015915">
    <property type="entry name" value="Kelch-typ_b-propeller"/>
</dbReference>
<dbReference type="PROSITE" id="PS50097">
    <property type="entry name" value="BTB"/>
    <property type="match status" value="1"/>
</dbReference>
<keyword evidence="2" id="KW-0677">Repeat</keyword>
<name>A0A8T1SJ46_CHESE</name>
<dbReference type="InterPro" id="IPR006652">
    <property type="entry name" value="Kelch_1"/>
</dbReference>
<dbReference type="Gene3D" id="1.25.40.420">
    <property type="match status" value="1"/>
</dbReference>
<evidence type="ECO:0000313" key="6">
    <source>
        <dbReference type="Proteomes" id="UP000765507"/>
    </source>
</evidence>
<dbReference type="AlphaFoldDB" id="A0A8T1SJ46"/>
<evidence type="ECO:0000259" key="4">
    <source>
        <dbReference type="PROSITE" id="PS50097"/>
    </source>
</evidence>
<evidence type="ECO:0000256" key="3">
    <source>
        <dbReference type="SAM" id="MobiDB-lite"/>
    </source>
</evidence>
<dbReference type="SMART" id="SM00225">
    <property type="entry name" value="BTB"/>
    <property type="match status" value="1"/>
</dbReference>
<dbReference type="PANTHER" id="PTHR24412">
    <property type="entry name" value="KELCH PROTEIN"/>
    <property type="match status" value="1"/>
</dbReference>
<feature type="region of interest" description="Disordered" evidence="3">
    <location>
        <begin position="1"/>
        <end position="20"/>
    </location>
</feature>
<feature type="compositionally biased region" description="Acidic residues" evidence="3">
    <location>
        <begin position="1"/>
        <end position="15"/>
    </location>
</feature>
<dbReference type="PIRSF" id="PIRSF037037">
    <property type="entry name" value="Kelch-like_protein_gigaxonin"/>
    <property type="match status" value="1"/>
</dbReference>
<gene>
    <name evidence="5" type="ORF">G0U57_007705</name>
</gene>
<dbReference type="Gene3D" id="3.30.710.10">
    <property type="entry name" value="Potassium Channel Kv1.1, Chain A"/>
    <property type="match status" value="1"/>
</dbReference>
<dbReference type="Gene3D" id="2.120.10.80">
    <property type="entry name" value="Kelch-type beta propeller"/>
    <property type="match status" value="1"/>
</dbReference>
<dbReference type="InterPro" id="IPR017096">
    <property type="entry name" value="BTB-kelch_protein"/>
</dbReference>
<dbReference type="FunFam" id="1.25.40.420:FF:000001">
    <property type="entry name" value="Kelch-like family member 12"/>
    <property type="match status" value="1"/>
</dbReference>
<dbReference type="SMART" id="SM00875">
    <property type="entry name" value="BACK"/>
    <property type="match status" value="1"/>
</dbReference>
<dbReference type="Pfam" id="PF00651">
    <property type="entry name" value="BTB"/>
    <property type="match status" value="1"/>
</dbReference>
<feature type="domain" description="BTB" evidence="4">
    <location>
        <begin position="39"/>
        <end position="106"/>
    </location>
</feature>
<dbReference type="SUPFAM" id="SSF54695">
    <property type="entry name" value="POZ domain"/>
    <property type="match status" value="1"/>
</dbReference>
<organism evidence="5 6">
    <name type="scientific">Chelydra serpentina</name>
    <name type="common">Snapping turtle</name>
    <name type="synonym">Testudo serpentina</name>
    <dbReference type="NCBI Taxonomy" id="8475"/>
    <lineage>
        <taxon>Eukaryota</taxon>
        <taxon>Metazoa</taxon>
        <taxon>Chordata</taxon>
        <taxon>Craniata</taxon>
        <taxon>Vertebrata</taxon>
        <taxon>Euteleostomi</taxon>
        <taxon>Archelosauria</taxon>
        <taxon>Testudinata</taxon>
        <taxon>Testudines</taxon>
        <taxon>Cryptodira</taxon>
        <taxon>Durocryptodira</taxon>
        <taxon>Americhelydia</taxon>
        <taxon>Chelydroidea</taxon>
        <taxon>Chelydridae</taxon>
        <taxon>Chelydra</taxon>
    </lineage>
</organism>
<protein>
    <submittedName>
        <fullName evidence="5">Kelch like family member 6</fullName>
    </submittedName>
</protein>
<dbReference type="SMART" id="SM00612">
    <property type="entry name" value="Kelch"/>
    <property type="match status" value="2"/>
</dbReference>
<keyword evidence="6" id="KW-1185">Reference proteome</keyword>
<dbReference type="Pfam" id="PF07707">
    <property type="entry name" value="BACK"/>
    <property type="match status" value="1"/>
</dbReference>
<dbReference type="SUPFAM" id="SSF117281">
    <property type="entry name" value="Kelch motif"/>
    <property type="match status" value="1"/>
</dbReference>
<dbReference type="InterPro" id="IPR011705">
    <property type="entry name" value="BACK"/>
</dbReference>